<comment type="caution">
    <text evidence="1">The sequence shown here is derived from an EMBL/GenBank/DDBJ whole genome shotgun (WGS) entry which is preliminary data.</text>
</comment>
<dbReference type="Proteomes" id="UP001281761">
    <property type="component" value="Unassembled WGS sequence"/>
</dbReference>
<sequence>MECLMRYIGPENATGFPDFFVHQESNPCPELSFDESRFKESGPVSVYERVEDAAFDKIGPLLTAAPTVKFDTTTGRLKMEMKGMTPRISQECKVTVKDSDGTEKALRMLFSNGTGTPVSESELNLRYNTGYTITSIIELCPPRRLPLLLRRCRML</sequence>
<proteinExistence type="predicted"/>
<evidence type="ECO:0000313" key="1">
    <source>
        <dbReference type="EMBL" id="KAK2942337.1"/>
    </source>
</evidence>
<name>A0ABQ9WS68_9EUKA</name>
<protein>
    <submittedName>
        <fullName evidence="1">Uncharacterized protein</fullName>
    </submittedName>
</protein>
<dbReference type="EMBL" id="JARBJD010000415">
    <property type="protein sequence ID" value="KAK2942337.1"/>
    <property type="molecule type" value="Genomic_DNA"/>
</dbReference>
<keyword evidence="2" id="KW-1185">Reference proteome</keyword>
<reference evidence="1 2" key="1">
    <citation type="journal article" date="2022" name="bioRxiv">
        <title>Genomics of Preaxostyla Flagellates Illuminates Evolutionary Transitions and the Path Towards Mitochondrial Loss.</title>
        <authorList>
            <person name="Novak L.V.F."/>
            <person name="Treitli S.C."/>
            <person name="Pyrih J."/>
            <person name="Halakuc P."/>
            <person name="Pipaliya S.V."/>
            <person name="Vacek V."/>
            <person name="Brzon O."/>
            <person name="Soukal P."/>
            <person name="Eme L."/>
            <person name="Dacks J.B."/>
            <person name="Karnkowska A."/>
            <person name="Elias M."/>
            <person name="Hampl V."/>
        </authorList>
    </citation>
    <scope>NUCLEOTIDE SEQUENCE [LARGE SCALE GENOMIC DNA]</scope>
    <source>
        <strain evidence="1">NAU3</strain>
        <tissue evidence="1">Gut</tissue>
    </source>
</reference>
<evidence type="ECO:0000313" key="2">
    <source>
        <dbReference type="Proteomes" id="UP001281761"/>
    </source>
</evidence>
<gene>
    <name evidence="1" type="ORF">BLNAU_22762</name>
</gene>
<organism evidence="1 2">
    <name type="scientific">Blattamonas nauphoetae</name>
    <dbReference type="NCBI Taxonomy" id="2049346"/>
    <lineage>
        <taxon>Eukaryota</taxon>
        <taxon>Metamonada</taxon>
        <taxon>Preaxostyla</taxon>
        <taxon>Oxymonadida</taxon>
        <taxon>Blattamonas</taxon>
    </lineage>
</organism>
<accession>A0ABQ9WS68</accession>